<dbReference type="VEuPathDB" id="FungiDB:LELG_03088"/>
<dbReference type="AlphaFoldDB" id="A5E0F1"/>
<feature type="transmembrane region" description="Helical" evidence="2">
    <location>
        <begin position="263"/>
        <end position="283"/>
    </location>
</feature>
<evidence type="ECO:0000313" key="4">
    <source>
        <dbReference type="Proteomes" id="UP000001996"/>
    </source>
</evidence>
<proteinExistence type="predicted"/>
<dbReference type="GeneID" id="5232635"/>
<dbReference type="OMA" id="ERMNVTP"/>
<dbReference type="Gene3D" id="3.30.40.10">
    <property type="entry name" value="Zinc/RING finger domain, C3HC4 (zinc finger)"/>
    <property type="match status" value="1"/>
</dbReference>
<evidence type="ECO:0000313" key="3">
    <source>
        <dbReference type="EMBL" id="EDK44909.1"/>
    </source>
</evidence>
<dbReference type="GO" id="GO:0006511">
    <property type="term" value="P:ubiquitin-dependent protein catabolic process"/>
    <property type="evidence" value="ECO:0007669"/>
    <property type="project" value="TreeGrafter"/>
</dbReference>
<dbReference type="PANTHER" id="PTHR22696">
    <property type="entry name" value="E3 UBIQUITIN-PROTEIN LIGASE RNF26"/>
    <property type="match status" value="1"/>
</dbReference>
<keyword evidence="2" id="KW-0472">Membrane</keyword>
<dbReference type="PANTHER" id="PTHR22696:SF1">
    <property type="entry name" value="E3 UBIQUITIN-PROTEIN LIGASE RNF26"/>
    <property type="match status" value="1"/>
</dbReference>
<feature type="transmembrane region" description="Helical" evidence="2">
    <location>
        <begin position="57"/>
        <end position="76"/>
    </location>
</feature>
<feature type="transmembrane region" description="Helical" evidence="2">
    <location>
        <begin position="329"/>
        <end position="350"/>
    </location>
</feature>
<reference evidence="3 4" key="1">
    <citation type="journal article" date="2009" name="Nature">
        <title>Evolution of pathogenicity and sexual reproduction in eight Candida genomes.</title>
        <authorList>
            <person name="Butler G."/>
            <person name="Rasmussen M.D."/>
            <person name="Lin M.F."/>
            <person name="Santos M.A."/>
            <person name="Sakthikumar S."/>
            <person name="Munro C.A."/>
            <person name="Rheinbay E."/>
            <person name="Grabherr M."/>
            <person name="Forche A."/>
            <person name="Reedy J.L."/>
            <person name="Agrafioti I."/>
            <person name="Arnaud M.B."/>
            <person name="Bates S."/>
            <person name="Brown A.J."/>
            <person name="Brunke S."/>
            <person name="Costanzo M.C."/>
            <person name="Fitzpatrick D.A."/>
            <person name="de Groot P.W."/>
            <person name="Harris D."/>
            <person name="Hoyer L.L."/>
            <person name="Hube B."/>
            <person name="Klis F.M."/>
            <person name="Kodira C."/>
            <person name="Lennard N."/>
            <person name="Logue M.E."/>
            <person name="Martin R."/>
            <person name="Neiman A.M."/>
            <person name="Nikolaou E."/>
            <person name="Quail M.A."/>
            <person name="Quinn J."/>
            <person name="Santos M.C."/>
            <person name="Schmitzberger F.F."/>
            <person name="Sherlock G."/>
            <person name="Shah P."/>
            <person name="Silverstein K.A."/>
            <person name="Skrzypek M.S."/>
            <person name="Soll D."/>
            <person name="Staggs R."/>
            <person name="Stansfield I."/>
            <person name="Stumpf M.P."/>
            <person name="Sudbery P.E."/>
            <person name="Srikantha T."/>
            <person name="Zeng Q."/>
            <person name="Berman J."/>
            <person name="Berriman M."/>
            <person name="Heitman J."/>
            <person name="Gow N.A."/>
            <person name="Lorenz M.C."/>
            <person name="Birren B.W."/>
            <person name="Kellis M."/>
            <person name="Cuomo C.A."/>
        </authorList>
    </citation>
    <scope>NUCLEOTIDE SEQUENCE [LARGE SCALE GENOMIC DNA]</scope>
    <source>
        <strain evidence="4">ATCC 11503 / BCRC 21390 / CBS 2605 / JCM 1781 / NBRC 1676 / NRRL YB-4239</strain>
    </source>
</reference>
<protein>
    <recommendedName>
        <fullName evidence="5">RING-type domain-containing protein</fullName>
    </recommendedName>
</protein>
<organism evidence="3 4">
    <name type="scientific">Lodderomyces elongisporus (strain ATCC 11503 / CBS 2605 / JCM 1781 / NBRC 1676 / NRRL YB-4239)</name>
    <name type="common">Yeast</name>
    <name type="synonym">Saccharomyces elongisporus</name>
    <dbReference type="NCBI Taxonomy" id="379508"/>
    <lineage>
        <taxon>Eukaryota</taxon>
        <taxon>Fungi</taxon>
        <taxon>Dikarya</taxon>
        <taxon>Ascomycota</taxon>
        <taxon>Saccharomycotina</taxon>
        <taxon>Pichiomycetes</taxon>
        <taxon>Debaryomycetaceae</taxon>
        <taxon>Candida/Lodderomyces clade</taxon>
        <taxon>Lodderomyces</taxon>
    </lineage>
</organism>
<dbReference type="Pfam" id="PF13920">
    <property type="entry name" value="zf-C3HC4_3"/>
    <property type="match status" value="1"/>
</dbReference>
<dbReference type="FunCoup" id="A5E0F1">
    <property type="interactions" value="25"/>
</dbReference>
<feature type="compositionally biased region" description="Basic and acidic residues" evidence="1">
    <location>
        <begin position="559"/>
        <end position="568"/>
    </location>
</feature>
<gene>
    <name evidence="3" type="ORF">LELG_03088</name>
</gene>
<keyword evidence="2" id="KW-0812">Transmembrane</keyword>
<keyword evidence="4" id="KW-1185">Reference proteome</keyword>
<dbReference type="InParanoid" id="A5E0F1"/>
<dbReference type="GO" id="GO:0016567">
    <property type="term" value="P:protein ubiquitination"/>
    <property type="evidence" value="ECO:0007669"/>
    <property type="project" value="TreeGrafter"/>
</dbReference>
<accession>A5E0F1</accession>
<evidence type="ECO:0008006" key="5">
    <source>
        <dbReference type="Google" id="ProtNLM"/>
    </source>
</evidence>
<dbReference type="OrthoDB" id="66726at2759"/>
<evidence type="ECO:0000256" key="2">
    <source>
        <dbReference type="SAM" id="Phobius"/>
    </source>
</evidence>
<dbReference type="EMBL" id="CH981527">
    <property type="protein sequence ID" value="EDK44909.1"/>
    <property type="molecule type" value="Genomic_DNA"/>
</dbReference>
<feature type="region of interest" description="Disordered" evidence="1">
    <location>
        <begin position="556"/>
        <end position="576"/>
    </location>
</feature>
<name>A5E0F1_LODEL</name>
<feature type="transmembrane region" description="Helical" evidence="2">
    <location>
        <begin position="120"/>
        <end position="144"/>
    </location>
</feature>
<dbReference type="GO" id="GO:0061630">
    <property type="term" value="F:ubiquitin protein ligase activity"/>
    <property type="evidence" value="ECO:0007669"/>
    <property type="project" value="TreeGrafter"/>
</dbReference>
<dbReference type="eggNOG" id="ENOG502S2K4">
    <property type="taxonomic scope" value="Eukaryota"/>
</dbReference>
<dbReference type="Proteomes" id="UP000001996">
    <property type="component" value="Unassembled WGS sequence"/>
</dbReference>
<evidence type="ECO:0000256" key="1">
    <source>
        <dbReference type="SAM" id="MobiDB-lite"/>
    </source>
</evidence>
<sequence>MNRNLTSFQGGRSQQKLDADNEASTFLNLITATIEAIWEQSEQSELNRVAWNRVGAVSKYCCSIYGLSCLVMALVLNRTLVMASTNSIHNQQLAINQRRQRMPNNRLVALYKPAAFLKNAFIVSMRIGVVAILACQLYNILIVLKLNEHLGLAQGSNIPWLYKLIPEKWFETGVLAFESSKYLHTPSKQVMIGPTSDMYWPIFKAFCLLSFIETFISSVQGTKACSESGITIFEHSLAFQEFSSNAAFFFSNSYHYKRPTEEVLLTSMFLILNHINIHVGAIINKNRYRLIPLTVFGLAYLSYFLYSASCGSIFSFPSILVLTITPQILICMIISTSALIFLAAIVVNGFQFRGLNYASFFTSELQSINEVGNVEDTAFDIPSESALSQLNINWNDDFYSALLSVGVLAITLAGKSSYITELSLVTIDAETWVERSLVLQMSKRNILGQGQGQGQGQGEGQKNEGAGAEKVEEIGYQKFLSEPYSTWLNSGPEGADTAAAAAAAAAFSSQKSIFKARWSAFCELANNFYQLIYGLVVEKMVKNTIKRLFSNRRQRARHNRDGLGRRADGNSSGIGQTLSTPVPSFLKKYIRIKPDPSIGELKQSGISLDSMPVQIVEQNYASILSGADLDEWDNSEDYVYYENEYLEAEEEEERESDIDAYLGDTNLKNLRGNHQTSNLIRNDLPALLELFDREGVSEIFSQEFDLQMIRDHYNYKGRLTRSKYGQLYRKRNYGGDNNQDNDETEMSNKHEAFKLLDLIVSKRSKSDSSNEKDGAQHTTRSLECVICQTNMREIITWPCKCFAICEPCRLSLVSKGIEGCVCCRSEVRGVSKVYIP</sequence>
<dbReference type="HOGENOM" id="CLU_026112_0_0_1"/>
<feature type="transmembrane region" description="Helical" evidence="2">
    <location>
        <begin position="303"/>
        <end position="322"/>
    </location>
</feature>
<keyword evidence="2" id="KW-1133">Transmembrane helix</keyword>
<dbReference type="InterPro" id="IPR013083">
    <property type="entry name" value="Znf_RING/FYVE/PHD"/>
</dbReference>
<dbReference type="KEGG" id="lel:PVL30_002579"/>